<name>A0ACD2ZZT0_9AGAR</name>
<sequence length="520" mass="56197">MHLPDDPFNSSHPFWDDLRHWMGSDANRGAYPALFEGLCELFEQGPGTRPSSPTPSVGPPPSPAASTTSTLVPLEASQPPNLSNSSSPASVLGKRSTRSNSVTSSKLTLSRKSKKGATQCLPASLLRASLASDDSPPSPPGPGGGANVANLGPKKNCNRKGNKAKAKKKKVIRTVVQQQPSAGNVSNNSVEEDQDDLGGEGGGGSGGGTEEHGPNFEREPKILNMDGQDSISGFLAHLASSGPIVPNTGGNSGVAETIKSINENRNQSNVHQVYEVLSLIQLALYYDSDCQNARMDEKNTLSKVGKAQEMDRTYDCIQTNTWTLPLRADIWNQPQSPISPTYQCLIRVDPLVEITSLRRVKYMYSPTFLGTFQLSPLVPLWELPGASRSCRRSERSTRSFHKSLGLPFIFGISTPGYLELPDQPGSSSYSQLDEFGGSTHLEAPSRFIRSLELPSKVWKLLHGSFQLFTSYSGTSHQDHKGSGRSRLRELELCMPKLDVVVANLNVSTNLNCVINVIISP</sequence>
<gene>
    <name evidence="1" type="ORF">BDN72DRAFT_906315</name>
</gene>
<evidence type="ECO:0000313" key="2">
    <source>
        <dbReference type="Proteomes" id="UP000308600"/>
    </source>
</evidence>
<protein>
    <submittedName>
        <fullName evidence="1">Uncharacterized protein</fullName>
    </submittedName>
</protein>
<evidence type="ECO:0000313" key="1">
    <source>
        <dbReference type="EMBL" id="TFK58906.1"/>
    </source>
</evidence>
<reference evidence="1 2" key="1">
    <citation type="journal article" date="2019" name="Nat. Ecol. Evol.">
        <title>Megaphylogeny resolves global patterns of mushroom evolution.</title>
        <authorList>
            <person name="Varga T."/>
            <person name="Krizsan K."/>
            <person name="Foldi C."/>
            <person name="Dima B."/>
            <person name="Sanchez-Garcia M."/>
            <person name="Sanchez-Ramirez S."/>
            <person name="Szollosi G.J."/>
            <person name="Szarkandi J.G."/>
            <person name="Papp V."/>
            <person name="Albert L."/>
            <person name="Andreopoulos W."/>
            <person name="Angelini C."/>
            <person name="Antonin V."/>
            <person name="Barry K.W."/>
            <person name="Bougher N.L."/>
            <person name="Buchanan P."/>
            <person name="Buyck B."/>
            <person name="Bense V."/>
            <person name="Catcheside P."/>
            <person name="Chovatia M."/>
            <person name="Cooper J."/>
            <person name="Damon W."/>
            <person name="Desjardin D."/>
            <person name="Finy P."/>
            <person name="Geml J."/>
            <person name="Haridas S."/>
            <person name="Hughes K."/>
            <person name="Justo A."/>
            <person name="Karasinski D."/>
            <person name="Kautmanova I."/>
            <person name="Kiss B."/>
            <person name="Kocsube S."/>
            <person name="Kotiranta H."/>
            <person name="LaButti K.M."/>
            <person name="Lechner B.E."/>
            <person name="Liimatainen K."/>
            <person name="Lipzen A."/>
            <person name="Lukacs Z."/>
            <person name="Mihaltcheva S."/>
            <person name="Morgado L.N."/>
            <person name="Niskanen T."/>
            <person name="Noordeloos M.E."/>
            <person name="Ohm R.A."/>
            <person name="Ortiz-Santana B."/>
            <person name="Ovrebo C."/>
            <person name="Racz N."/>
            <person name="Riley R."/>
            <person name="Savchenko A."/>
            <person name="Shiryaev A."/>
            <person name="Soop K."/>
            <person name="Spirin V."/>
            <person name="Szebenyi C."/>
            <person name="Tomsovsky M."/>
            <person name="Tulloss R.E."/>
            <person name="Uehling J."/>
            <person name="Grigoriev I.V."/>
            <person name="Vagvolgyi C."/>
            <person name="Papp T."/>
            <person name="Martin F.M."/>
            <person name="Miettinen O."/>
            <person name="Hibbett D.S."/>
            <person name="Nagy L.G."/>
        </authorList>
    </citation>
    <scope>NUCLEOTIDE SEQUENCE [LARGE SCALE GENOMIC DNA]</scope>
    <source>
        <strain evidence="1 2">NL-1719</strain>
    </source>
</reference>
<keyword evidence="2" id="KW-1185">Reference proteome</keyword>
<accession>A0ACD2ZZT0</accession>
<proteinExistence type="predicted"/>
<organism evidence="1 2">
    <name type="scientific">Pluteus cervinus</name>
    <dbReference type="NCBI Taxonomy" id="181527"/>
    <lineage>
        <taxon>Eukaryota</taxon>
        <taxon>Fungi</taxon>
        <taxon>Dikarya</taxon>
        <taxon>Basidiomycota</taxon>
        <taxon>Agaricomycotina</taxon>
        <taxon>Agaricomycetes</taxon>
        <taxon>Agaricomycetidae</taxon>
        <taxon>Agaricales</taxon>
        <taxon>Pluteineae</taxon>
        <taxon>Pluteaceae</taxon>
        <taxon>Pluteus</taxon>
    </lineage>
</organism>
<dbReference type="Proteomes" id="UP000308600">
    <property type="component" value="Unassembled WGS sequence"/>
</dbReference>
<dbReference type="EMBL" id="ML209149">
    <property type="protein sequence ID" value="TFK58906.1"/>
    <property type="molecule type" value="Genomic_DNA"/>
</dbReference>